<protein>
    <submittedName>
        <fullName evidence="1">Uncharacterized protein</fullName>
    </submittedName>
</protein>
<dbReference type="RefSeq" id="WP_152288797.1">
    <property type="nucleotide sequence ID" value="NZ_VTPV01000001.1"/>
</dbReference>
<organism evidence="1 2">
    <name type="scientific">Chryseobacterium viscerum</name>
    <dbReference type="NCBI Taxonomy" id="1037377"/>
    <lineage>
        <taxon>Bacteria</taxon>
        <taxon>Pseudomonadati</taxon>
        <taxon>Bacteroidota</taxon>
        <taxon>Flavobacteriia</taxon>
        <taxon>Flavobacteriales</taxon>
        <taxon>Weeksellaceae</taxon>
        <taxon>Chryseobacterium group</taxon>
        <taxon>Chryseobacterium</taxon>
    </lineage>
</organism>
<dbReference type="Pfam" id="PF21813">
    <property type="entry name" value="DUF6882"/>
    <property type="match status" value="1"/>
</dbReference>
<proteinExistence type="predicted"/>
<reference evidence="1 2" key="1">
    <citation type="journal article" date="2019" name="Stand. Genomic Sci.">
        <title>Draft Whole-Genome Sequence of a Novel Chryseobacterium viscerum Strain Isolated from Fresh Water at Dripping Springs, New Mexico.</title>
        <authorList>
            <person name="Kyndt J.A."/>
            <person name="Moore T.C."/>
        </authorList>
    </citation>
    <scope>NUCLEOTIDE SEQUENCE [LARGE SCALE GENOMIC DNA]</scope>
    <source>
        <strain evidence="1 2">DPS</strain>
    </source>
</reference>
<sequence>MDYEEYSKQRLDNLVQIQDKFKEIYKIDSYANWFYDSELELLRLYNDDNDEVYFKYIPVGTYSLKSKTWMWSWYNKHSLEKNKKDLLIVKEFGVNNKYEKLHKGTFSSDEYDGWELSSICLEFFKGIGVYKVNTDELEKYMLIINVVNEESSDVRMMKQKNMDCCSHGYSRSAFVCQHLDLKTPKGFNEAFDTYKGMDLEEDDDLQAWCNECEEIRIEYDSWNEESEKFAGITLICENCYFELKEFNQNTQN</sequence>
<evidence type="ECO:0000313" key="2">
    <source>
        <dbReference type="Proteomes" id="UP000326384"/>
    </source>
</evidence>
<comment type="caution">
    <text evidence="1">The sequence shown here is derived from an EMBL/GenBank/DDBJ whole genome shotgun (WGS) entry which is preliminary data.</text>
</comment>
<keyword evidence="2" id="KW-1185">Reference proteome</keyword>
<accession>A0A5N4BVU3</accession>
<evidence type="ECO:0000313" key="1">
    <source>
        <dbReference type="EMBL" id="KAB1232563.1"/>
    </source>
</evidence>
<name>A0A5N4BVU3_9FLAO</name>
<dbReference type="Proteomes" id="UP000326384">
    <property type="component" value="Unassembled WGS sequence"/>
</dbReference>
<dbReference type="InterPro" id="IPR049249">
    <property type="entry name" value="DUF6882"/>
</dbReference>
<gene>
    <name evidence="1" type="ORF">F8D52_02030</name>
</gene>
<dbReference type="EMBL" id="VTPV01000001">
    <property type="protein sequence ID" value="KAB1232563.1"/>
    <property type="molecule type" value="Genomic_DNA"/>
</dbReference>